<evidence type="ECO:0000313" key="2">
    <source>
        <dbReference type="Proteomes" id="UP000007800"/>
    </source>
</evidence>
<accession>C5KCP3</accession>
<dbReference type="InParanoid" id="C5KCP3"/>
<gene>
    <name evidence="1" type="ORF">Pmar_PMAR023563</name>
</gene>
<dbReference type="AlphaFoldDB" id="C5KCP3"/>
<dbReference type="RefSeq" id="XP_002785846.1">
    <property type="nucleotide sequence ID" value="XM_002785800.1"/>
</dbReference>
<proteinExistence type="predicted"/>
<sequence>MAPTTRKCSVVKPARSRPASEFALCSVPDFSHRYYTVCSWRAIRRKIKYGCVGSSVLLTFMTKYHICNMTYKRNVFRC</sequence>
<keyword evidence="2" id="KW-1185">Reference proteome</keyword>
<protein>
    <submittedName>
        <fullName evidence="1">Uncharacterized protein</fullName>
    </submittedName>
</protein>
<reference evidence="1 2" key="1">
    <citation type="submission" date="2008-07" db="EMBL/GenBank/DDBJ databases">
        <authorList>
            <person name="El-Sayed N."/>
            <person name="Caler E."/>
            <person name="Inman J."/>
            <person name="Amedeo P."/>
            <person name="Hass B."/>
            <person name="Wortman J."/>
        </authorList>
    </citation>
    <scope>NUCLEOTIDE SEQUENCE [LARGE SCALE GENOMIC DNA]</scope>
    <source>
        <strain evidence="2">ATCC 50983 / TXsc</strain>
    </source>
</reference>
<name>C5KCP3_PERM5</name>
<dbReference type="Proteomes" id="UP000007800">
    <property type="component" value="Unassembled WGS sequence"/>
</dbReference>
<dbReference type="GeneID" id="9087059"/>
<dbReference type="EMBL" id="GG671995">
    <property type="protein sequence ID" value="EER17642.1"/>
    <property type="molecule type" value="Genomic_DNA"/>
</dbReference>
<evidence type="ECO:0000313" key="1">
    <source>
        <dbReference type="EMBL" id="EER17642.1"/>
    </source>
</evidence>
<organism evidence="2">
    <name type="scientific">Perkinsus marinus (strain ATCC 50983 / TXsc)</name>
    <dbReference type="NCBI Taxonomy" id="423536"/>
    <lineage>
        <taxon>Eukaryota</taxon>
        <taxon>Sar</taxon>
        <taxon>Alveolata</taxon>
        <taxon>Perkinsozoa</taxon>
        <taxon>Perkinsea</taxon>
        <taxon>Perkinsida</taxon>
        <taxon>Perkinsidae</taxon>
        <taxon>Perkinsus</taxon>
    </lineage>
</organism>